<reference evidence="1" key="1">
    <citation type="journal article" date="2024" name="Syst. Appl. Microbiol.">
        <title>First single-strain enrichments of Electrothrix cable bacteria, description of E. aestuarii sp. nov. and E. rattekaaiensis sp. nov., and proposal of a cable bacteria taxonomy following the rules of the SeqCode.</title>
        <authorList>
            <person name="Plum-Jensen L.E."/>
            <person name="Schramm A."/>
            <person name="Marshall I.P.G."/>
        </authorList>
    </citation>
    <scope>NUCLEOTIDE SEQUENCE</scope>
    <source>
        <strain evidence="1">Rat1</strain>
    </source>
</reference>
<dbReference type="EMBL" id="CP159373">
    <property type="protein sequence ID" value="XCN75273.1"/>
    <property type="molecule type" value="Genomic_DNA"/>
</dbReference>
<proteinExistence type="predicted"/>
<organism evidence="1">
    <name type="scientific">Candidatus Electrothrix aestuarii</name>
    <dbReference type="NCBI Taxonomy" id="3062594"/>
    <lineage>
        <taxon>Bacteria</taxon>
        <taxon>Pseudomonadati</taxon>
        <taxon>Thermodesulfobacteriota</taxon>
        <taxon>Desulfobulbia</taxon>
        <taxon>Desulfobulbales</taxon>
        <taxon>Desulfobulbaceae</taxon>
        <taxon>Candidatus Electrothrix</taxon>
    </lineage>
</organism>
<name>A0AAU8M1H2_9BACT</name>
<evidence type="ECO:0000313" key="1">
    <source>
        <dbReference type="EMBL" id="XCN75273.1"/>
    </source>
</evidence>
<sequence length="149" mass="17245">MRWKTGGLVWLALAFLFCTGVAGATSFPFASIESGLYKNKSFAEAVTAFTPYEKIYLLVELQQLQPGSFTLTTDWLTPWGELEHQSHHSFEVTKVIPSWKAYSWLNLWKNGPVKRLLTGEDFKKEFYGTWTVRLYLNGQQIHKQIFEMQ</sequence>
<dbReference type="AlphaFoldDB" id="A0AAU8M1H2"/>
<protein>
    <recommendedName>
        <fullName evidence="2">DUF3859 domain-containing protein</fullName>
    </recommendedName>
</protein>
<evidence type="ECO:0008006" key="2">
    <source>
        <dbReference type="Google" id="ProtNLM"/>
    </source>
</evidence>
<dbReference type="KEGG" id="eaj:Q3M24_11255"/>
<gene>
    <name evidence="1" type="ORF">Q3M24_11255</name>
</gene>
<accession>A0AAU8M1H2</accession>
<reference evidence="1" key="2">
    <citation type="submission" date="2024-06" db="EMBL/GenBank/DDBJ databases">
        <authorList>
            <person name="Plum-Jensen L.E."/>
            <person name="Schramm A."/>
            <person name="Marshall I.P.G."/>
        </authorList>
    </citation>
    <scope>NUCLEOTIDE SEQUENCE</scope>
    <source>
        <strain evidence="1">Rat1</strain>
    </source>
</reference>